<evidence type="ECO:0000313" key="3">
    <source>
        <dbReference type="EMBL" id="MVZ62057.1"/>
    </source>
</evidence>
<feature type="signal peptide" evidence="1">
    <location>
        <begin position="1"/>
        <end position="21"/>
    </location>
</feature>
<name>A0A6N8KY84_9SPHI</name>
<comment type="caution">
    <text evidence="3">The sequence shown here is derived from an EMBL/GenBank/DDBJ whole genome shotgun (WGS) entry which is preliminary data.</text>
</comment>
<protein>
    <submittedName>
        <fullName evidence="3">Serine hydrolase</fullName>
    </submittedName>
</protein>
<keyword evidence="4" id="KW-1185">Reference proteome</keyword>
<evidence type="ECO:0000256" key="1">
    <source>
        <dbReference type="SAM" id="SignalP"/>
    </source>
</evidence>
<accession>A0A6N8KY84</accession>
<dbReference type="GO" id="GO:0016787">
    <property type="term" value="F:hydrolase activity"/>
    <property type="evidence" value="ECO:0007669"/>
    <property type="project" value="UniProtKB-KW"/>
</dbReference>
<organism evidence="3 4">
    <name type="scientific">Sphingobacterium humi</name>
    <dbReference type="NCBI Taxonomy" id="1796905"/>
    <lineage>
        <taxon>Bacteria</taxon>
        <taxon>Pseudomonadati</taxon>
        <taxon>Bacteroidota</taxon>
        <taxon>Sphingobacteriia</taxon>
        <taxon>Sphingobacteriales</taxon>
        <taxon>Sphingobacteriaceae</taxon>
        <taxon>Sphingobacterium</taxon>
    </lineage>
</organism>
<dbReference type="AlphaFoldDB" id="A0A6N8KY84"/>
<keyword evidence="1" id="KW-0732">Signal</keyword>
<dbReference type="RefSeq" id="WP_160368797.1">
    <property type="nucleotide sequence ID" value="NZ_WSQA01000005.1"/>
</dbReference>
<dbReference type="SUPFAM" id="SSF56601">
    <property type="entry name" value="beta-lactamase/transpeptidase-like"/>
    <property type="match status" value="1"/>
</dbReference>
<dbReference type="EMBL" id="WSQA01000005">
    <property type="protein sequence ID" value="MVZ62057.1"/>
    <property type="molecule type" value="Genomic_DNA"/>
</dbReference>
<dbReference type="InterPro" id="IPR001466">
    <property type="entry name" value="Beta-lactam-related"/>
</dbReference>
<dbReference type="PANTHER" id="PTHR46825:SF9">
    <property type="entry name" value="BETA-LACTAMASE-RELATED DOMAIN-CONTAINING PROTEIN"/>
    <property type="match status" value="1"/>
</dbReference>
<dbReference type="OrthoDB" id="9798166at2"/>
<feature type="domain" description="Beta-lactamase-related" evidence="2">
    <location>
        <begin position="28"/>
        <end position="337"/>
    </location>
</feature>
<dbReference type="PANTHER" id="PTHR46825">
    <property type="entry name" value="D-ALANYL-D-ALANINE-CARBOXYPEPTIDASE/ENDOPEPTIDASE AMPH"/>
    <property type="match status" value="1"/>
</dbReference>
<dbReference type="Pfam" id="PF00144">
    <property type="entry name" value="Beta-lactamase"/>
    <property type="match status" value="1"/>
</dbReference>
<sequence>MNRKTFISLFCLLGSFVGALAQDYTATLDALIQQYYPHADHPGISLQVMHTAKPERLYQRTVGLAELVKQEKILPQSNFRLASVSKQFTAYAIYLLQQEGKLSFTDPLAKYFPTLKGKARKVQILDLLNHTSGLKDYEDEIPIQQTEQLSDADVLRLIQPYSEAYAKQKYFKYSNTAYCLLSLIVEQCSQQSYAAFMHNRVFQALGMPHTQVKEANAVISSRAYGYHLSGGEFVFADQSITSATKGDGGVYSSAKDYGVWAAHIIQSYMQKEAYYQYLQQGSKVSPVITYALGWFMMKDQQGRTCLIHSGESTGFHNIVCIQPETGLIISLFSNRDDQQISPFFEGVLAALDIQPQGMEGKDLFQWLSAAYAHQIKQQQQ</sequence>
<dbReference type="InterPro" id="IPR012338">
    <property type="entry name" value="Beta-lactam/transpept-like"/>
</dbReference>
<evidence type="ECO:0000259" key="2">
    <source>
        <dbReference type="Pfam" id="PF00144"/>
    </source>
</evidence>
<keyword evidence="3" id="KW-0378">Hydrolase</keyword>
<dbReference type="Gene3D" id="3.40.710.10">
    <property type="entry name" value="DD-peptidase/beta-lactamase superfamily"/>
    <property type="match status" value="1"/>
</dbReference>
<feature type="chain" id="PRO_5026974175" evidence="1">
    <location>
        <begin position="22"/>
        <end position="380"/>
    </location>
</feature>
<gene>
    <name evidence="3" type="ORF">GQF63_08500</name>
</gene>
<evidence type="ECO:0000313" key="4">
    <source>
        <dbReference type="Proteomes" id="UP000435036"/>
    </source>
</evidence>
<reference evidence="3 4" key="1">
    <citation type="submission" date="2019-12" db="EMBL/GenBank/DDBJ databases">
        <authorList>
            <person name="Dong K."/>
        </authorList>
    </citation>
    <scope>NUCLEOTIDE SEQUENCE [LARGE SCALE GENOMIC DNA]</scope>
    <source>
        <strain evidence="3 4">JCM 31225</strain>
    </source>
</reference>
<dbReference type="InterPro" id="IPR050491">
    <property type="entry name" value="AmpC-like"/>
</dbReference>
<dbReference type="Proteomes" id="UP000435036">
    <property type="component" value="Unassembled WGS sequence"/>
</dbReference>
<proteinExistence type="predicted"/>